<reference evidence="1" key="1">
    <citation type="journal article" date="2022" name="bioRxiv">
        <title>Sequencing and chromosome-scale assembly of the giantPleurodeles waltlgenome.</title>
        <authorList>
            <person name="Brown T."/>
            <person name="Elewa A."/>
            <person name="Iarovenko S."/>
            <person name="Subramanian E."/>
            <person name="Araus A.J."/>
            <person name="Petzold A."/>
            <person name="Susuki M."/>
            <person name="Suzuki K.-i.T."/>
            <person name="Hayashi T."/>
            <person name="Toyoda A."/>
            <person name="Oliveira C."/>
            <person name="Osipova E."/>
            <person name="Leigh N.D."/>
            <person name="Simon A."/>
            <person name="Yun M.H."/>
        </authorList>
    </citation>
    <scope>NUCLEOTIDE SEQUENCE</scope>
    <source>
        <strain evidence="1">20211129_DDA</strain>
        <tissue evidence="1">Liver</tissue>
    </source>
</reference>
<proteinExistence type="predicted"/>
<dbReference type="Proteomes" id="UP001066276">
    <property type="component" value="Chromosome 3_2"/>
</dbReference>
<comment type="caution">
    <text evidence="1">The sequence shown here is derived from an EMBL/GenBank/DDBJ whole genome shotgun (WGS) entry which is preliminary data.</text>
</comment>
<gene>
    <name evidence="1" type="ORF">NDU88_004595</name>
</gene>
<accession>A0AAV7TSW3</accession>
<dbReference type="AlphaFoldDB" id="A0AAV7TSW3"/>
<name>A0AAV7TSW3_PLEWA</name>
<dbReference type="EMBL" id="JANPWB010000006">
    <property type="protein sequence ID" value="KAJ1179361.1"/>
    <property type="molecule type" value="Genomic_DNA"/>
</dbReference>
<sequence>MGKDKIAKGTQQTKMNQFMAQYAGGGSQHETSGLPGEACEPSGAKILPAIEASGQAVQTRIAAIAVDVNLLRTALRAVAERSVAMEK</sequence>
<organism evidence="1 2">
    <name type="scientific">Pleurodeles waltl</name>
    <name type="common">Iberian ribbed newt</name>
    <dbReference type="NCBI Taxonomy" id="8319"/>
    <lineage>
        <taxon>Eukaryota</taxon>
        <taxon>Metazoa</taxon>
        <taxon>Chordata</taxon>
        <taxon>Craniata</taxon>
        <taxon>Vertebrata</taxon>
        <taxon>Euteleostomi</taxon>
        <taxon>Amphibia</taxon>
        <taxon>Batrachia</taxon>
        <taxon>Caudata</taxon>
        <taxon>Salamandroidea</taxon>
        <taxon>Salamandridae</taxon>
        <taxon>Pleurodelinae</taxon>
        <taxon>Pleurodeles</taxon>
    </lineage>
</organism>
<evidence type="ECO:0000313" key="2">
    <source>
        <dbReference type="Proteomes" id="UP001066276"/>
    </source>
</evidence>
<keyword evidence="2" id="KW-1185">Reference proteome</keyword>
<evidence type="ECO:0000313" key="1">
    <source>
        <dbReference type="EMBL" id="KAJ1179361.1"/>
    </source>
</evidence>
<protein>
    <submittedName>
        <fullName evidence="1">Uncharacterized protein</fullName>
    </submittedName>
</protein>